<dbReference type="SUPFAM" id="SSF142906">
    <property type="entry name" value="YjbR-like"/>
    <property type="match status" value="1"/>
</dbReference>
<accession>A0A1T4ZX50</accession>
<reference evidence="2" key="1">
    <citation type="submission" date="2017-02" db="EMBL/GenBank/DDBJ databases">
        <authorList>
            <person name="Varghese N."/>
            <person name="Submissions S."/>
        </authorList>
    </citation>
    <scope>NUCLEOTIDE SEQUENCE [LARGE SCALE GENOMIC DNA]</scope>
    <source>
        <strain evidence="2">UM2</strain>
    </source>
</reference>
<gene>
    <name evidence="1" type="ORF">SAMN06295920_101328</name>
</gene>
<dbReference type="Proteomes" id="UP000189818">
    <property type="component" value="Unassembled WGS sequence"/>
</dbReference>
<evidence type="ECO:0000313" key="2">
    <source>
        <dbReference type="Proteomes" id="UP000189818"/>
    </source>
</evidence>
<dbReference type="Gene3D" id="3.90.1150.30">
    <property type="match status" value="1"/>
</dbReference>
<sequence>MASDDPRAVHARVGALAMALPQVEEKVSHGSPCWRVADKRMFAYFWHNHHSDDRTALLVKTSGIEEQEMLIDIDPDIYFKPPYLGPSGWVGIRLDQPDTDWEQVEHRLRESWRLAAPSKLAAMMEF</sequence>
<name>A0A1T4ZX50_9SPHN</name>
<proteinExistence type="predicted"/>
<dbReference type="InterPro" id="IPR038056">
    <property type="entry name" value="YjbR-like_sf"/>
</dbReference>
<protein>
    <recommendedName>
        <fullName evidence="3">MmcQ/YjbR family DNA-binding protein</fullName>
    </recommendedName>
</protein>
<keyword evidence="2" id="KW-1185">Reference proteome</keyword>
<dbReference type="InterPro" id="IPR058532">
    <property type="entry name" value="YjbR/MT2646/Rv2570-like"/>
</dbReference>
<evidence type="ECO:0008006" key="3">
    <source>
        <dbReference type="Google" id="ProtNLM"/>
    </source>
</evidence>
<dbReference type="AlphaFoldDB" id="A0A1T4ZX50"/>
<evidence type="ECO:0000313" key="1">
    <source>
        <dbReference type="EMBL" id="SKB27300.1"/>
    </source>
</evidence>
<organism evidence="1 2">
    <name type="scientific">Rhizorhabdus histidinilytica</name>
    <dbReference type="NCBI Taxonomy" id="439228"/>
    <lineage>
        <taxon>Bacteria</taxon>
        <taxon>Pseudomonadati</taxon>
        <taxon>Pseudomonadota</taxon>
        <taxon>Alphaproteobacteria</taxon>
        <taxon>Sphingomonadales</taxon>
        <taxon>Sphingomonadaceae</taxon>
        <taxon>Rhizorhabdus</taxon>
    </lineage>
</organism>
<dbReference type="OrthoDB" id="277063at2"/>
<dbReference type="Pfam" id="PF04237">
    <property type="entry name" value="YjbR"/>
    <property type="match status" value="1"/>
</dbReference>
<dbReference type="EMBL" id="FUYM01000001">
    <property type="protein sequence ID" value="SKB27300.1"/>
    <property type="molecule type" value="Genomic_DNA"/>
</dbReference>
<dbReference type="STRING" id="439228.SAMN06295920_101328"/>
<dbReference type="RefSeq" id="WP_079646291.1">
    <property type="nucleotide sequence ID" value="NZ_FUYM01000001.1"/>
</dbReference>